<feature type="transmembrane region" description="Helical" evidence="2">
    <location>
        <begin position="62"/>
        <end position="84"/>
    </location>
</feature>
<feature type="transmembrane region" description="Helical" evidence="2">
    <location>
        <begin position="159"/>
        <end position="179"/>
    </location>
</feature>
<evidence type="ECO:0000256" key="1">
    <source>
        <dbReference type="SAM" id="MobiDB-lite"/>
    </source>
</evidence>
<keyword evidence="4" id="KW-1185">Reference proteome</keyword>
<keyword evidence="2" id="KW-0812">Transmembrane</keyword>
<evidence type="ECO:0000313" key="4">
    <source>
        <dbReference type="Proteomes" id="UP001142372"/>
    </source>
</evidence>
<reference evidence="3" key="2">
    <citation type="submission" date="2023-01" db="EMBL/GenBank/DDBJ databases">
        <authorList>
            <person name="Sun Q."/>
            <person name="Evtushenko L."/>
        </authorList>
    </citation>
    <scope>NUCLEOTIDE SEQUENCE</scope>
    <source>
        <strain evidence="3">VKM Ac-1401</strain>
    </source>
</reference>
<keyword evidence="2" id="KW-0472">Membrane</keyword>
<dbReference type="Proteomes" id="UP001142372">
    <property type="component" value="Unassembled WGS sequence"/>
</dbReference>
<feature type="transmembrane region" description="Helical" evidence="2">
    <location>
        <begin position="96"/>
        <end position="120"/>
    </location>
</feature>
<reference evidence="3" key="1">
    <citation type="journal article" date="2014" name="Int. J. Syst. Evol. Microbiol.">
        <title>Complete genome sequence of Corynebacterium casei LMG S-19264T (=DSM 44701T), isolated from a smear-ripened cheese.</title>
        <authorList>
            <consortium name="US DOE Joint Genome Institute (JGI-PGF)"/>
            <person name="Walter F."/>
            <person name="Albersmeier A."/>
            <person name="Kalinowski J."/>
            <person name="Ruckert C."/>
        </authorList>
    </citation>
    <scope>NUCLEOTIDE SEQUENCE</scope>
    <source>
        <strain evidence="3">VKM Ac-1401</strain>
    </source>
</reference>
<protein>
    <submittedName>
        <fullName evidence="3">Uncharacterized protein</fullName>
    </submittedName>
</protein>
<sequence length="181" mass="19529">MARRRDEHDDTQLPDDATDDQRREAGDRLRERIYATFTALAVLMALNSHSESLEPLNVLYTLLISVGGVLLAGLTSDLVAHMIVHNKLPTVAEFRHMLAVASRALGVLAVPAIMLLLAFFDVVTARTAVTVSLVSLIVSLAVIAQIAVKRTNLSTVKRLIVLVVIVALGVAVVALESLAHH</sequence>
<feature type="transmembrane region" description="Helical" evidence="2">
    <location>
        <begin position="126"/>
        <end position="147"/>
    </location>
</feature>
<dbReference type="AlphaFoldDB" id="A0A9W6LZ47"/>
<name>A0A9W6LZ47_9MICO</name>
<evidence type="ECO:0000256" key="2">
    <source>
        <dbReference type="SAM" id="Phobius"/>
    </source>
</evidence>
<accession>A0A9W6LZ47</accession>
<organism evidence="3 4">
    <name type="scientific">Leifsonia poae</name>
    <dbReference type="NCBI Taxonomy" id="110933"/>
    <lineage>
        <taxon>Bacteria</taxon>
        <taxon>Bacillati</taxon>
        <taxon>Actinomycetota</taxon>
        <taxon>Actinomycetes</taxon>
        <taxon>Micrococcales</taxon>
        <taxon>Microbacteriaceae</taxon>
        <taxon>Leifsonia</taxon>
    </lineage>
</organism>
<evidence type="ECO:0000313" key="3">
    <source>
        <dbReference type="EMBL" id="GLJ75224.1"/>
    </source>
</evidence>
<comment type="caution">
    <text evidence="3">The sequence shown here is derived from an EMBL/GenBank/DDBJ whole genome shotgun (WGS) entry which is preliminary data.</text>
</comment>
<gene>
    <name evidence="3" type="ORF">GCM10017584_07980</name>
</gene>
<dbReference type="EMBL" id="BSEN01000003">
    <property type="protein sequence ID" value="GLJ75224.1"/>
    <property type="molecule type" value="Genomic_DNA"/>
</dbReference>
<dbReference type="RefSeq" id="WP_271175914.1">
    <property type="nucleotide sequence ID" value="NZ_BAAAJO010000001.1"/>
</dbReference>
<feature type="region of interest" description="Disordered" evidence="1">
    <location>
        <begin position="1"/>
        <end position="24"/>
    </location>
</feature>
<proteinExistence type="predicted"/>
<feature type="compositionally biased region" description="Basic and acidic residues" evidence="1">
    <location>
        <begin position="1"/>
        <end position="11"/>
    </location>
</feature>
<feature type="transmembrane region" description="Helical" evidence="2">
    <location>
        <begin position="32"/>
        <end position="50"/>
    </location>
</feature>
<keyword evidence="2" id="KW-1133">Transmembrane helix</keyword>